<dbReference type="EMBL" id="DS027690">
    <property type="protein sequence ID" value="EAW21202.1"/>
    <property type="molecule type" value="Genomic_DNA"/>
</dbReference>
<keyword evidence="3" id="KW-1185">Reference proteome</keyword>
<protein>
    <recommendedName>
        <fullName evidence="4">Hsp70 family protein</fullName>
    </recommendedName>
</protein>
<dbReference type="KEGG" id="nfi:NFIA_063630"/>
<dbReference type="RefSeq" id="XP_001263099.1">
    <property type="nucleotide sequence ID" value="XM_001263098.1"/>
</dbReference>
<evidence type="ECO:0000313" key="2">
    <source>
        <dbReference type="EMBL" id="EAW21202.1"/>
    </source>
</evidence>
<dbReference type="CDD" id="cd10170">
    <property type="entry name" value="ASKHA_NBD_HSP70"/>
    <property type="match status" value="1"/>
</dbReference>
<dbReference type="Gene3D" id="3.30.420.40">
    <property type="match status" value="2"/>
</dbReference>
<dbReference type="OMA" id="LCIPAIW"/>
<dbReference type="InterPro" id="IPR043129">
    <property type="entry name" value="ATPase_NBD"/>
</dbReference>
<reference evidence="3" key="1">
    <citation type="journal article" date="2008" name="PLoS Genet.">
        <title>Genomic islands in the pathogenic filamentous fungus Aspergillus fumigatus.</title>
        <authorList>
            <person name="Fedorova N.D."/>
            <person name="Khaldi N."/>
            <person name="Joardar V.S."/>
            <person name="Maiti R."/>
            <person name="Amedeo P."/>
            <person name="Anderson M.J."/>
            <person name="Crabtree J."/>
            <person name="Silva J.C."/>
            <person name="Badger J.H."/>
            <person name="Albarraq A."/>
            <person name="Angiuoli S."/>
            <person name="Bussey H."/>
            <person name="Bowyer P."/>
            <person name="Cotty P.J."/>
            <person name="Dyer P.S."/>
            <person name="Egan A."/>
            <person name="Galens K."/>
            <person name="Fraser-Liggett C.M."/>
            <person name="Haas B.J."/>
            <person name="Inman J.M."/>
            <person name="Kent R."/>
            <person name="Lemieux S."/>
            <person name="Malavazi I."/>
            <person name="Orvis J."/>
            <person name="Roemer T."/>
            <person name="Ronning C.M."/>
            <person name="Sundaram J.P."/>
            <person name="Sutton G."/>
            <person name="Turner G."/>
            <person name="Venter J.C."/>
            <person name="White O.R."/>
            <person name="Whitty B.R."/>
            <person name="Youngman P."/>
            <person name="Wolfe K.H."/>
            <person name="Goldman G.H."/>
            <person name="Wortman J.R."/>
            <person name="Jiang B."/>
            <person name="Denning D.W."/>
            <person name="Nierman W.C."/>
        </authorList>
    </citation>
    <scope>NUCLEOTIDE SEQUENCE [LARGE SCALE GENOMIC DNA]</scope>
    <source>
        <strain evidence="3">ATCC 1020 / DSM 3700 / CBS 544.65 / FGSC A1164 / JCM 1740 / NRRL 181 / WB 181</strain>
    </source>
</reference>
<dbReference type="STRING" id="331117.A1D658"/>
<dbReference type="SUPFAM" id="SSF53067">
    <property type="entry name" value="Actin-like ATPase domain"/>
    <property type="match status" value="2"/>
</dbReference>
<feature type="region of interest" description="Disordered" evidence="1">
    <location>
        <begin position="145"/>
        <end position="168"/>
    </location>
</feature>
<dbReference type="Proteomes" id="UP000006702">
    <property type="component" value="Unassembled WGS sequence"/>
</dbReference>
<dbReference type="PANTHER" id="PTHR42749">
    <property type="entry name" value="CELL SHAPE-DETERMINING PROTEIN MREB"/>
    <property type="match status" value="1"/>
</dbReference>
<dbReference type="eggNOG" id="KOG0101">
    <property type="taxonomic scope" value="Eukaryota"/>
</dbReference>
<dbReference type="GeneID" id="4589823"/>
<evidence type="ECO:0000313" key="3">
    <source>
        <dbReference type="Proteomes" id="UP000006702"/>
    </source>
</evidence>
<dbReference type="AlphaFoldDB" id="A1D658"/>
<evidence type="ECO:0008006" key="4">
    <source>
        <dbReference type="Google" id="ProtNLM"/>
    </source>
</evidence>
<dbReference type="VEuPathDB" id="FungiDB:NFIA_063630"/>
<proteinExistence type="predicted"/>
<gene>
    <name evidence="2" type="ORF">NFIA_063630</name>
</gene>
<dbReference type="OrthoDB" id="2963168at2759"/>
<dbReference type="PANTHER" id="PTHR42749:SF8">
    <property type="entry name" value="HSP70 FAMILY PROTEIN (AFU_ORTHOLOGUE AFUA_3G13740)"/>
    <property type="match status" value="1"/>
</dbReference>
<name>A1D658_NEOFI</name>
<dbReference type="HOGENOM" id="CLU_009958_2_1_1"/>
<dbReference type="Gene3D" id="3.90.640.10">
    <property type="entry name" value="Actin, Chain A, domain 4"/>
    <property type="match status" value="1"/>
</dbReference>
<organism evidence="2 3">
    <name type="scientific">Neosartorya fischeri (strain ATCC 1020 / DSM 3700 / CBS 544.65 / FGSC A1164 / JCM 1740 / NRRL 181 / WB 181)</name>
    <name type="common">Aspergillus fischerianus</name>
    <dbReference type="NCBI Taxonomy" id="331117"/>
    <lineage>
        <taxon>Eukaryota</taxon>
        <taxon>Fungi</taxon>
        <taxon>Dikarya</taxon>
        <taxon>Ascomycota</taxon>
        <taxon>Pezizomycotina</taxon>
        <taxon>Eurotiomycetes</taxon>
        <taxon>Eurotiomycetidae</taxon>
        <taxon>Eurotiales</taxon>
        <taxon>Aspergillaceae</taxon>
        <taxon>Aspergillus</taxon>
        <taxon>Aspergillus subgen. Fumigati</taxon>
    </lineage>
</organism>
<accession>A1D658</accession>
<sequence length="833" mass="94407">MSAPVHVARRSSNDGLLARLGDIVQLRFVLRAFFFVLLLPGRRPSMGYRRAGSEVFLSCFSSLSCVSCEILNEFSNFRSLSSAETLPVQSQRYTFLFQRNFYVTLVLEPSTDPEDEYPDLFFQNMRPTFVRAFSNDCLDDVIESEIHQSSTGPELPATNGTDDGDEGQQPRQFIVAVDFGTTFSAVAYTVLRPGEDRTFVDTHQISCISLYPGAGESVRGLTMEVPTETCYPLNAQPTQASSAEMMDLDAPLVTEQIFRWGFSVPEHFRLPDADRSSFQRITRSKLLLDKTDYTRELREQLQVTAKKLEALEIITDSMDLIVDFLRHLLAHTKAQLISSHTFNDNDSVEWVLCVPVVWRRRAVRKMQDALIEASHRSLFGRTISNSVENLYIVSEPEAAAAHVLASTREVKAGDTFMVLDAGGGTVDAVIYKLRNTEPLQLEKEAVKPEGALCGSSYLNERFEEILQDRLKDETYLVSPTPGARKTITIEGIIASQVWEFETKIKRNCDIMDSNFTGHAFYIQGLKENQEKNFTDHRMRLDQKDFKDIFRPCLEGISKLMLKQLQSARRSGIIVKKVLLIGGFAASPSLHRYLKAVLRQRSVEIVGSAVGLVRPNVRDTAVASGAVLRALNRELGPVRIIQSSYGYLRTEPWDPDAIEAHLSSRPKQADPNDGDLYVKNTICWVLKKGDEVPPFAKYKFRTMFTFPVNTKQRFKCNQHLYVSDKRHESHYKRGHRNNRGAKVAGKIELDMTFLRTEGHIRPVKPDNELGRRHYRVEYDLVMIVDGYNIRYEARWDNGQGEHVLAEKQINIAAAFASLGSEEESAEDEEEYLTD</sequence>
<evidence type="ECO:0000256" key="1">
    <source>
        <dbReference type="SAM" id="MobiDB-lite"/>
    </source>
</evidence>